<evidence type="ECO:0000313" key="1">
    <source>
        <dbReference type="EMBL" id="KAF2880342.1"/>
    </source>
</evidence>
<gene>
    <name evidence="1" type="ORF">ILUMI_25830</name>
</gene>
<dbReference type="Proteomes" id="UP000801492">
    <property type="component" value="Unassembled WGS sequence"/>
</dbReference>
<evidence type="ECO:0000313" key="2">
    <source>
        <dbReference type="Proteomes" id="UP000801492"/>
    </source>
</evidence>
<name>A0A8K0C9Q5_IGNLU</name>
<dbReference type="EMBL" id="VTPC01090981">
    <property type="protein sequence ID" value="KAF2880342.1"/>
    <property type="molecule type" value="Genomic_DNA"/>
</dbReference>
<protein>
    <submittedName>
        <fullName evidence="1">Uncharacterized protein</fullName>
    </submittedName>
</protein>
<dbReference type="AlphaFoldDB" id="A0A8K0C9Q5"/>
<comment type="caution">
    <text evidence="1">The sequence shown here is derived from an EMBL/GenBank/DDBJ whole genome shotgun (WGS) entry which is preliminary data.</text>
</comment>
<reference evidence="1" key="1">
    <citation type="submission" date="2019-08" db="EMBL/GenBank/DDBJ databases">
        <title>The genome of the North American firefly Photinus pyralis.</title>
        <authorList>
            <consortium name="Photinus pyralis genome working group"/>
            <person name="Fallon T.R."/>
            <person name="Sander Lower S.E."/>
            <person name="Weng J.-K."/>
        </authorList>
    </citation>
    <scope>NUCLEOTIDE SEQUENCE</scope>
    <source>
        <strain evidence="1">TRF0915ILg1</strain>
        <tissue evidence="1">Whole body</tissue>
    </source>
</reference>
<sequence length="193" mass="22949">MERLLVFSDSYCNGGMLPEELKYVSEIDRIEFTNFTFPLANQCTLNVPQTYSPCNLISKLELPNYCSKMENIFQSPKQGPNYSPLKESIKRRRKLDEYLEEREKLLCKKYKRTDFSLQRGTPERVFLISPKRQLFKTYRDEKRVISEYTIQKKYLMAEVKINEKVLDRIHLIKNPMAKLSCLNVKEEQRKGLM</sequence>
<keyword evidence="2" id="KW-1185">Reference proteome</keyword>
<proteinExistence type="predicted"/>
<accession>A0A8K0C9Q5</accession>
<organism evidence="1 2">
    <name type="scientific">Ignelater luminosus</name>
    <name type="common">Cucubano</name>
    <name type="synonym">Pyrophorus luminosus</name>
    <dbReference type="NCBI Taxonomy" id="2038154"/>
    <lineage>
        <taxon>Eukaryota</taxon>
        <taxon>Metazoa</taxon>
        <taxon>Ecdysozoa</taxon>
        <taxon>Arthropoda</taxon>
        <taxon>Hexapoda</taxon>
        <taxon>Insecta</taxon>
        <taxon>Pterygota</taxon>
        <taxon>Neoptera</taxon>
        <taxon>Endopterygota</taxon>
        <taxon>Coleoptera</taxon>
        <taxon>Polyphaga</taxon>
        <taxon>Elateriformia</taxon>
        <taxon>Elateroidea</taxon>
        <taxon>Elateridae</taxon>
        <taxon>Agrypninae</taxon>
        <taxon>Pyrophorini</taxon>
        <taxon>Ignelater</taxon>
    </lineage>
</organism>
<dbReference type="OrthoDB" id="10460092at2759"/>